<organism evidence="10 11">
    <name type="scientific">Pseudomonas fontis</name>
    <dbReference type="NCBI Taxonomy" id="2942633"/>
    <lineage>
        <taxon>Bacteria</taxon>
        <taxon>Pseudomonadati</taxon>
        <taxon>Pseudomonadota</taxon>
        <taxon>Gammaproteobacteria</taxon>
        <taxon>Pseudomonadales</taxon>
        <taxon>Pseudomonadaceae</taxon>
        <taxon>Pseudomonas</taxon>
    </lineage>
</organism>
<keyword evidence="7 8" id="KW-0472">Membrane</keyword>
<protein>
    <recommendedName>
        <fullName evidence="8">Bcr/CflA family efflux transporter</fullName>
    </recommendedName>
</protein>
<comment type="caution">
    <text evidence="10">The sequence shown here is derived from an EMBL/GenBank/DDBJ whole genome shotgun (WGS) entry which is preliminary data.</text>
</comment>
<feature type="transmembrane region" description="Helical" evidence="8">
    <location>
        <begin position="30"/>
        <end position="48"/>
    </location>
</feature>
<dbReference type="Gene3D" id="1.20.1720.10">
    <property type="entry name" value="Multidrug resistance protein D"/>
    <property type="match status" value="1"/>
</dbReference>
<dbReference type="InterPro" id="IPR050189">
    <property type="entry name" value="MFS_Efflux_Transporters"/>
</dbReference>
<keyword evidence="6 8" id="KW-1133">Transmembrane helix</keyword>
<dbReference type="NCBIfam" id="TIGR00710">
    <property type="entry name" value="efflux_Bcr_CflA"/>
    <property type="match status" value="1"/>
</dbReference>
<dbReference type="PROSITE" id="PS50850">
    <property type="entry name" value="MFS"/>
    <property type="match status" value="1"/>
</dbReference>
<feature type="transmembrane region" description="Helical" evidence="8">
    <location>
        <begin position="283"/>
        <end position="302"/>
    </location>
</feature>
<sequence>MSLLGVFPLDVILPSFPALSAHLKVNTQQIAYSISLFALGVAAAQLVIGPLSDQLGRKRLLLLGLLASIGGALGCVLSTGFESFMFFRLLQALGCGCFVLTQALVQDLFEGKQRNAVRILQTSASGLFISLSPLLGTWLQQAFDWPASFLAFALLAGLALVMSLRLLQDDSRKAQRSQSAFSAYGVLARDPAFLRHSTVAAIAFACHFSFIVVSPLLLMERLGLSAYAFSLVFLLYGLAYLFGGLIASAANQRLAASTQAACGLGLIASAGLALLLWPWFGELSAAAVLVPMIICTTGTSLARPAATSSALELHPSRAGSAASLLNTLVFAIGAAASSLTAWFSEQLPSSLGVAFLIMASIGGLLMTQHRAHRAATLHPGN</sequence>
<evidence type="ECO:0000259" key="9">
    <source>
        <dbReference type="PROSITE" id="PS50850"/>
    </source>
</evidence>
<feature type="domain" description="Major facilitator superfamily (MFS) profile" evidence="9">
    <location>
        <begin position="1"/>
        <end position="377"/>
    </location>
</feature>
<keyword evidence="4" id="KW-1003">Cell membrane</keyword>
<evidence type="ECO:0000313" key="11">
    <source>
        <dbReference type="Proteomes" id="UP001148203"/>
    </source>
</evidence>
<evidence type="ECO:0000313" key="10">
    <source>
        <dbReference type="EMBL" id="MDD0990897.1"/>
    </source>
</evidence>
<reference evidence="10 11" key="1">
    <citation type="submission" date="2022-05" db="EMBL/GenBank/DDBJ databases">
        <title>Novel Pseudomonas spp. Isolated from a Rainbow Trout Aquaculture Facility.</title>
        <authorList>
            <person name="Testerman T."/>
            <person name="Graf J."/>
        </authorList>
    </citation>
    <scope>NUCLEOTIDE SEQUENCE [LARGE SCALE GENOMIC DNA]</scope>
    <source>
        <strain evidence="10 11">ID681</strain>
    </source>
</reference>
<keyword evidence="8" id="KW-0997">Cell inner membrane</keyword>
<evidence type="ECO:0000256" key="7">
    <source>
        <dbReference type="ARBA" id="ARBA00023136"/>
    </source>
</evidence>
<feature type="transmembrane region" description="Helical" evidence="8">
    <location>
        <begin position="254"/>
        <end position="277"/>
    </location>
</feature>
<evidence type="ECO:0000256" key="2">
    <source>
        <dbReference type="ARBA" id="ARBA00006236"/>
    </source>
</evidence>
<evidence type="ECO:0000256" key="8">
    <source>
        <dbReference type="RuleBase" id="RU365088"/>
    </source>
</evidence>
<proteinExistence type="inferred from homology"/>
<name>A0ABT5NRX7_9PSED</name>
<accession>A0ABT5NRX7</accession>
<evidence type="ECO:0000256" key="5">
    <source>
        <dbReference type="ARBA" id="ARBA00022692"/>
    </source>
</evidence>
<keyword evidence="5 8" id="KW-0812">Transmembrane</keyword>
<comment type="caution">
    <text evidence="8">Lacks conserved residue(s) required for the propagation of feature annotation.</text>
</comment>
<comment type="similarity">
    <text evidence="2 8">Belongs to the major facilitator superfamily. Bcr/CmlA family.</text>
</comment>
<evidence type="ECO:0000256" key="6">
    <source>
        <dbReference type="ARBA" id="ARBA00022989"/>
    </source>
</evidence>
<feature type="transmembrane region" description="Helical" evidence="8">
    <location>
        <begin position="224"/>
        <end position="247"/>
    </location>
</feature>
<dbReference type="SUPFAM" id="SSF103473">
    <property type="entry name" value="MFS general substrate transporter"/>
    <property type="match status" value="1"/>
</dbReference>
<feature type="transmembrane region" description="Helical" evidence="8">
    <location>
        <begin position="323"/>
        <end position="343"/>
    </location>
</feature>
<dbReference type="PROSITE" id="PS00216">
    <property type="entry name" value="SUGAR_TRANSPORT_1"/>
    <property type="match status" value="1"/>
</dbReference>
<feature type="transmembrane region" description="Helical" evidence="8">
    <location>
        <begin position="145"/>
        <end position="167"/>
    </location>
</feature>
<comment type="subcellular location">
    <subcellularLocation>
        <location evidence="8">Cell inner membrane</location>
        <topology evidence="8">Multi-pass membrane protein</topology>
    </subcellularLocation>
    <subcellularLocation>
        <location evidence="1">Cell membrane</location>
        <topology evidence="1">Multi-pass membrane protein</topology>
    </subcellularLocation>
</comment>
<dbReference type="InterPro" id="IPR011701">
    <property type="entry name" value="MFS"/>
</dbReference>
<gene>
    <name evidence="10" type="ORF">M5G11_10155</name>
</gene>
<dbReference type="PANTHER" id="PTHR43124:SF3">
    <property type="entry name" value="CHLORAMPHENICOL EFFLUX PUMP RV0191"/>
    <property type="match status" value="1"/>
</dbReference>
<dbReference type="EMBL" id="JAMDGY010000024">
    <property type="protein sequence ID" value="MDD0990897.1"/>
    <property type="molecule type" value="Genomic_DNA"/>
</dbReference>
<evidence type="ECO:0000256" key="1">
    <source>
        <dbReference type="ARBA" id="ARBA00004651"/>
    </source>
</evidence>
<dbReference type="PANTHER" id="PTHR43124">
    <property type="entry name" value="PURINE EFFLUX PUMP PBUE"/>
    <property type="match status" value="1"/>
</dbReference>
<dbReference type="InterPro" id="IPR020846">
    <property type="entry name" value="MFS_dom"/>
</dbReference>
<feature type="transmembrane region" description="Helical" evidence="8">
    <location>
        <begin position="199"/>
        <end position="218"/>
    </location>
</feature>
<keyword evidence="11" id="KW-1185">Reference proteome</keyword>
<keyword evidence="3 8" id="KW-0813">Transport</keyword>
<dbReference type="InterPro" id="IPR036259">
    <property type="entry name" value="MFS_trans_sf"/>
</dbReference>
<evidence type="ECO:0000256" key="3">
    <source>
        <dbReference type="ARBA" id="ARBA00022448"/>
    </source>
</evidence>
<dbReference type="Proteomes" id="UP001148203">
    <property type="component" value="Unassembled WGS sequence"/>
</dbReference>
<feature type="transmembrane region" description="Helical" evidence="8">
    <location>
        <begin position="60"/>
        <end position="79"/>
    </location>
</feature>
<feature type="transmembrane region" description="Helical" evidence="8">
    <location>
        <begin position="349"/>
        <end position="367"/>
    </location>
</feature>
<dbReference type="Pfam" id="PF07690">
    <property type="entry name" value="MFS_1"/>
    <property type="match status" value="1"/>
</dbReference>
<dbReference type="InterPro" id="IPR004812">
    <property type="entry name" value="Efflux_drug-R_Bcr/CmlA"/>
</dbReference>
<evidence type="ECO:0000256" key="4">
    <source>
        <dbReference type="ARBA" id="ARBA00022475"/>
    </source>
</evidence>
<dbReference type="InterPro" id="IPR005829">
    <property type="entry name" value="Sugar_transporter_CS"/>
</dbReference>